<dbReference type="RefSeq" id="WP_097380108.1">
    <property type="nucleotide sequence ID" value="NZ_NXNI01000001.1"/>
</dbReference>
<organism evidence="3 4">
    <name type="scientific">Natrinema ejinorense</name>
    <dbReference type="NCBI Taxonomy" id="373386"/>
    <lineage>
        <taxon>Archaea</taxon>
        <taxon>Methanobacteriati</taxon>
        <taxon>Methanobacteriota</taxon>
        <taxon>Stenosarchaea group</taxon>
        <taxon>Halobacteria</taxon>
        <taxon>Halobacteriales</taxon>
        <taxon>Natrialbaceae</taxon>
        <taxon>Natrinema</taxon>
    </lineage>
</organism>
<dbReference type="OrthoDB" id="192542at2157"/>
<dbReference type="InterPro" id="IPR013096">
    <property type="entry name" value="Cupin_2"/>
</dbReference>
<feature type="domain" description="Cupin type-2" evidence="2">
    <location>
        <begin position="42"/>
        <end position="103"/>
    </location>
</feature>
<keyword evidence="4" id="KW-1185">Reference proteome</keyword>
<keyword evidence="1" id="KW-0479">Metal-binding</keyword>
<evidence type="ECO:0000259" key="2">
    <source>
        <dbReference type="Pfam" id="PF07883"/>
    </source>
</evidence>
<dbReference type="AlphaFoldDB" id="A0A2A5QWG9"/>
<dbReference type="PANTHER" id="PTHR35848">
    <property type="entry name" value="OXALATE-BINDING PROTEIN"/>
    <property type="match status" value="1"/>
</dbReference>
<dbReference type="SUPFAM" id="SSF51182">
    <property type="entry name" value="RmlC-like cupins"/>
    <property type="match status" value="1"/>
</dbReference>
<dbReference type="InterPro" id="IPR014710">
    <property type="entry name" value="RmlC-like_jellyroll"/>
</dbReference>
<dbReference type="InterPro" id="IPR011051">
    <property type="entry name" value="RmlC_Cupin_sf"/>
</dbReference>
<dbReference type="EMBL" id="NXNI01000001">
    <property type="protein sequence ID" value="PCR91165.1"/>
    <property type="molecule type" value="Genomic_DNA"/>
</dbReference>
<dbReference type="Pfam" id="PF07883">
    <property type="entry name" value="Cupin_2"/>
    <property type="match status" value="1"/>
</dbReference>
<dbReference type="Gene3D" id="2.60.120.10">
    <property type="entry name" value="Jelly Rolls"/>
    <property type="match status" value="1"/>
</dbReference>
<dbReference type="InterPro" id="IPR051610">
    <property type="entry name" value="GPI/OXD"/>
</dbReference>
<name>A0A2A5QWG9_9EURY</name>
<gene>
    <name evidence="3" type="ORF">CP557_11895</name>
</gene>
<reference evidence="3 4" key="1">
    <citation type="submission" date="2017-09" db="EMBL/GenBank/DDBJ databases">
        <title>Genome sequences of Natrinema ejinorence JCM 13890T.</title>
        <authorList>
            <person name="Roh S.W."/>
            <person name="Kim Y.B."/>
            <person name="Kim J.Y."/>
        </authorList>
    </citation>
    <scope>NUCLEOTIDE SEQUENCE [LARGE SCALE GENOMIC DNA]</scope>
    <source>
        <strain evidence="3 4">JCM 13890</strain>
    </source>
</reference>
<accession>A0A2A5QWG9</accession>
<sequence>MDYQVVDPETHGRLSDRPCRTHSITGADDGMTFDQLGVRLYVAEPGEQLPLQYHYHETQEEAFYVLSGTLNVETPERTYDVEAENVFLVEPGNPHRAFNSDESTDTVRVLAMGAPTNDGGQPYEP</sequence>
<dbReference type="Proteomes" id="UP000219689">
    <property type="component" value="Unassembled WGS sequence"/>
</dbReference>
<dbReference type="CDD" id="cd02208">
    <property type="entry name" value="cupin_RmlC-like"/>
    <property type="match status" value="1"/>
</dbReference>
<evidence type="ECO:0000256" key="1">
    <source>
        <dbReference type="ARBA" id="ARBA00022723"/>
    </source>
</evidence>
<dbReference type="GO" id="GO:0046872">
    <property type="term" value="F:metal ion binding"/>
    <property type="evidence" value="ECO:0007669"/>
    <property type="project" value="UniProtKB-KW"/>
</dbReference>
<protein>
    <submittedName>
        <fullName evidence="3">Cupin</fullName>
    </submittedName>
</protein>
<evidence type="ECO:0000313" key="4">
    <source>
        <dbReference type="Proteomes" id="UP000219689"/>
    </source>
</evidence>
<proteinExistence type="predicted"/>
<comment type="caution">
    <text evidence="3">The sequence shown here is derived from an EMBL/GenBank/DDBJ whole genome shotgun (WGS) entry which is preliminary data.</text>
</comment>
<evidence type="ECO:0000313" key="3">
    <source>
        <dbReference type="EMBL" id="PCR91165.1"/>
    </source>
</evidence>